<accession>A0A6B0UI56</accession>
<dbReference type="AlphaFoldDB" id="A0A6B0UI56"/>
<name>A0A6B0UI56_IXORI</name>
<proteinExistence type="predicted"/>
<reference evidence="2" key="1">
    <citation type="submission" date="2019-12" db="EMBL/GenBank/DDBJ databases">
        <title>An insight into the sialome of adult female Ixodes ricinus ticks feeding for 6 days.</title>
        <authorList>
            <person name="Perner J."/>
            <person name="Ribeiro J.M.C."/>
        </authorList>
    </citation>
    <scope>NUCLEOTIDE SEQUENCE</scope>
    <source>
        <strain evidence="2">Semi-engorged</strain>
        <tissue evidence="2">Salivary glands</tissue>
    </source>
</reference>
<organism evidence="2">
    <name type="scientific">Ixodes ricinus</name>
    <name type="common">Common tick</name>
    <name type="synonym">Acarus ricinus</name>
    <dbReference type="NCBI Taxonomy" id="34613"/>
    <lineage>
        <taxon>Eukaryota</taxon>
        <taxon>Metazoa</taxon>
        <taxon>Ecdysozoa</taxon>
        <taxon>Arthropoda</taxon>
        <taxon>Chelicerata</taxon>
        <taxon>Arachnida</taxon>
        <taxon>Acari</taxon>
        <taxon>Parasitiformes</taxon>
        <taxon>Ixodida</taxon>
        <taxon>Ixodoidea</taxon>
        <taxon>Ixodidae</taxon>
        <taxon>Ixodinae</taxon>
        <taxon>Ixodes</taxon>
    </lineage>
</organism>
<feature type="region of interest" description="Disordered" evidence="1">
    <location>
        <begin position="79"/>
        <end position="98"/>
    </location>
</feature>
<dbReference type="EMBL" id="GIFC01005620">
    <property type="protein sequence ID" value="MXU87703.1"/>
    <property type="molecule type" value="Transcribed_RNA"/>
</dbReference>
<evidence type="ECO:0000313" key="2">
    <source>
        <dbReference type="EMBL" id="MXU87703.1"/>
    </source>
</evidence>
<evidence type="ECO:0000256" key="1">
    <source>
        <dbReference type="SAM" id="MobiDB-lite"/>
    </source>
</evidence>
<sequence length="98" mass="10991">MRLETLSKQVVNLWWRSRLIFSKAILAFLARLRAFSNSVSVSFRRSFTPSSFSMARMLGACVRCRWCCMSAISLLSRSPSFFTSSGVSSSTSSSGRME</sequence>
<protein>
    <submittedName>
        <fullName evidence="2">Putative secreted protein</fullName>
    </submittedName>
</protein>